<evidence type="ECO:0000313" key="3">
    <source>
        <dbReference type="EMBL" id="KAK3097246.1"/>
    </source>
</evidence>
<dbReference type="InterPro" id="IPR015798">
    <property type="entry name" value="Cu_amine_oxidase_C"/>
</dbReference>
<evidence type="ECO:0000259" key="2">
    <source>
        <dbReference type="Pfam" id="PF01179"/>
    </source>
</evidence>
<proteinExistence type="inferred from homology"/>
<accession>A0AA89C2U8</accession>
<keyword evidence="4" id="KW-1185">Reference proteome</keyword>
<dbReference type="PANTHER" id="PTHR10638:SF20">
    <property type="entry name" value="AMINE OXIDASE"/>
    <property type="match status" value="1"/>
</dbReference>
<reference evidence="3" key="1">
    <citation type="submission" date="2019-08" db="EMBL/GenBank/DDBJ databases">
        <title>The improved chromosome-level genome for the pearl oyster Pinctada fucata martensii using PacBio sequencing and Hi-C.</title>
        <authorList>
            <person name="Zheng Z."/>
        </authorList>
    </citation>
    <scope>NUCLEOTIDE SEQUENCE</scope>
    <source>
        <strain evidence="3">ZZ-2019</strain>
        <tissue evidence="3">Adductor muscle</tissue>
    </source>
</reference>
<organism evidence="3 4">
    <name type="scientific">Pinctada imbricata</name>
    <name type="common">Atlantic pearl-oyster</name>
    <name type="synonym">Pinctada martensii</name>
    <dbReference type="NCBI Taxonomy" id="66713"/>
    <lineage>
        <taxon>Eukaryota</taxon>
        <taxon>Metazoa</taxon>
        <taxon>Spiralia</taxon>
        <taxon>Lophotrochozoa</taxon>
        <taxon>Mollusca</taxon>
        <taxon>Bivalvia</taxon>
        <taxon>Autobranchia</taxon>
        <taxon>Pteriomorphia</taxon>
        <taxon>Pterioida</taxon>
        <taxon>Pterioidea</taxon>
        <taxon>Pteriidae</taxon>
        <taxon>Pinctada</taxon>
    </lineage>
</organism>
<dbReference type="SUPFAM" id="SSF49998">
    <property type="entry name" value="Amine oxidase catalytic domain"/>
    <property type="match status" value="1"/>
</dbReference>
<comment type="PTM">
    <text evidence="1">Topaquinone (TPQ) is generated by copper-dependent autoxidation of a specific tyrosyl residue.</text>
</comment>
<dbReference type="InterPro" id="IPR000269">
    <property type="entry name" value="Cu_amine_oxidase"/>
</dbReference>
<keyword evidence="1" id="KW-0479">Metal-binding</keyword>
<dbReference type="GO" id="GO:0005507">
    <property type="term" value="F:copper ion binding"/>
    <property type="evidence" value="ECO:0007669"/>
    <property type="project" value="InterPro"/>
</dbReference>
<dbReference type="InterPro" id="IPR036460">
    <property type="entry name" value="Cu_amine_oxidase_C_sf"/>
</dbReference>
<sequence length="279" mass="32131">MFYHNGVLEVKVDTTGFPFVTIISPQEARYGYRLHDNIYAGIEQTMFNFKVDIDVLGTKNRLKSVETGKQSLRNGDWSRDNNSKHSQLKISEKLQMTEMQAVFKHNSNDPKYLVLYNHGFSSEYKNVRGYRIQIDGGYQQVLTEDFGNEASVSWARYDLVVTNRKEDEGYSSSIYSPLDVKTQIVNFQKFVDDNENILDKDLVSWVTLRSYNIHSTEALPLVQTAGGSKSFYVMPFNYYPEDPSLSARDALKIRKDEQTVTENHGLPKLYSVSHRENDC</sequence>
<keyword evidence="1" id="KW-0560">Oxidoreductase</keyword>
<evidence type="ECO:0000256" key="1">
    <source>
        <dbReference type="RuleBase" id="RU000672"/>
    </source>
</evidence>
<protein>
    <recommendedName>
        <fullName evidence="1">Amine oxidase</fullName>
        <ecNumber evidence="1">1.4.3.-</ecNumber>
    </recommendedName>
</protein>
<gene>
    <name evidence="3" type="ORF">FSP39_008021</name>
</gene>
<name>A0AA89C2U8_PINIB</name>
<dbReference type="EMBL" id="VSWD01000007">
    <property type="protein sequence ID" value="KAK3097246.1"/>
    <property type="molecule type" value="Genomic_DNA"/>
</dbReference>
<dbReference type="PANTHER" id="PTHR10638">
    <property type="entry name" value="COPPER AMINE OXIDASE"/>
    <property type="match status" value="1"/>
</dbReference>
<dbReference type="Pfam" id="PF01179">
    <property type="entry name" value="Cu_amine_oxid"/>
    <property type="match status" value="1"/>
</dbReference>
<keyword evidence="1" id="KW-0186">Copper</keyword>
<dbReference type="GO" id="GO:0008131">
    <property type="term" value="F:primary methylamine oxidase activity"/>
    <property type="evidence" value="ECO:0007669"/>
    <property type="project" value="InterPro"/>
</dbReference>
<dbReference type="GO" id="GO:0048038">
    <property type="term" value="F:quinone binding"/>
    <property type="evidence" value="ECO:0007669"/>
    <property type="project" value="InterPro"/>
</dbReference>
<feature type="domain" description="Copper amine oxidase catalytic" evidence="2">
    <location>
        <begin position="1"/>
        <end position="245"/>
    </location>
</feature>
<keyword evidence="1" id="KW-0801">TPQ</keyword>
<dbReference type="Gene3D" id="2.70.98.20">
    <property type="entry name" value="Copper amine oxidase, catalytic domain"/>
    <property type="match status" value="1"/>
</dbReference>
<dbReference type="Proteomes" id="UP001186944">
    <property type="component" value="Unassembled WGS sequence"/>
</dbReference>
<comment type="similarity">
    <text evidence="1">Belongs to the copper/topaquinone oxidase family.</text>
</comment>
<comment type="cofactor">
    <cofactor evidence="1">
        <name>Cu cation</name>
        <dbReference type="ChEBI" id="CHEBI:23378"/>
    </cofactor>
    <text evidence="1">Contains 1 topaquinone per subunit.</text>
</comment>
<evidence type="ECO:0000313" key="4">
    <source>
        <dbReference type="Proteomes" id="UP001186944"/>
    </source>
</evidence>
<comment type="caution">
    <text evidence="3">The sequence shown here is derived from an EMBL/GenBank/DDBJ whole genome shotgun (WGS) entry which is preliminary data.</text>
</comment>
<dbReference type="GO" id="GO:0009308">
    <property type="term" value="P:amine metabolic process"/>
    <property type="evidence" value="ECO:0007669"/>
    <property type="project" value="UniProtKB-UniRule"/>
</dbReference>
<dbReference type="AlphaFoldDB" id="A0AA89C2U8"/>
<dbReference type="EC" id="1.4.3.-" evidence="1"/>
<dbReference type="GO" id="GO:0005886">
    <property type="term" value="C:plasma membrane"/>
    <property type="evidence" value="ECO:0007669"/>
    <property type="project" value="TreeGrafter"/>
</dbReference>